<proteinExistence type="predicted"/>
<keyword evidence="8 10" id="KW-0472">Membrane</keyword>
<keyword evidence="7" id="KW-0406">Ion transport</keyword>
<name>A0ABS0PUF7_9BRAD</name>
<reference evidence="11 12" key="1">
    <citation type="submission" date="2020-07" db="EMBL/GenBank/DDBJ databases">
        <title>Bradyrhizobium diversity isolated from nodules of indigenous legumes of Western Australia.</title>
        <authorList>
            <person name="Klepa M.S."/>
        </authorList>
    </citation>
    <scope>NUCLEOTIDE SEQUENCE [LARGE SCALE GENOMIC DNA]</scope>
    <source>
        <strain evidence="11 12">CNPSo 4010</strain>
    </source>
</reference>
<evidence type="ECO:0000256" key="9">
    <source>
        <dbReference type="ARBA" id="ARBA00031636"/>
    </source>
</evidence>
<feature type="transmembrane region" description="Helical" evidence="10">
    <location>
        <begin position="77"/>
        <end position="102"/>
    </location>
</feature>
<evidence type="ECO:0000313" key="12">
    <source>
        <dbReference type="Proteomes" id="UP000807370"/>
    </source>
</evidence>
<evidence type="ECO:0000256" key="5">
    <source>
        <dbReference type="ARBA" id="ARBA00022692"/>
    </source>
</evidence>
<evidence type="ECO:0000256" key="6">
    <source>
        <dbReference type="ARBA" id="ARBA00022989"/>
    </source>
</evidence>
<evidence type="ECO:0000256" key="3">
    <source>
        <dbReference type="ARBA" id="ARBA00022449"/>
    </source>
</evidence>
<evidence type="ECO:0000256" key="2">
    <source>
        <dbReference type="ARBA" id="ARBA00022448"/>
    </source>
</evidence>
<keyword evidence="5 10" id="KW-0812">Transmembrane</keyword>
<evidence type="ECO:0000256" key="7">
    <source>
        <dbReference type="ARBA" id="ARBA00023065"/>
    </source>
</evidence>
<keyword evidence="6 10" id="KW-1133">Transmembrane helix</keyword>
<evidence type="ECO:0000256" key="8">
    <source>
        <dbReference type="ARBA" id="ARBA00023136"/>
    </source>
</evidence>
<feature type="transmembrane region" description="Helical" evidence="10">
    <location>
        <begin position="437"/>
        <end position="461"/>
    </location>
</feature>
<dbReference type="PANTHER" id="PTHR43298:SF2">
    <property type="entry name" value="FMN_FAD EXPORTER YEEO-RELATED"/>
    <property type="match status" value="1"/>
</dbReference>
<dbReference type="PANTHER" id="PTHR43298">
    <property type="entry name" value="MULTIDRUG RESISTANCE PROTEIN NORM-RELATED"/>
    <property type="match status" value="1"/>
</dbReference>
<accession>A0ABS0PUF7</accession>
<protein>
    <recommendedName>
        <fullName evidence="9">Multidrug-efflux transporter</fullName>
    </recommendedName>
</protein>
<dbReference type="CDD" id="cd13131">
    <property type="entry name" value="MATE_NorM_like"/>
    <property type="match status" value="1"/>
</dbReference>
<comment type="caution">
    <text evidence="11">The sequence shown here is derived from an EMBL/GenBank/DDBJ whole genome shotgun (WGS) entry which is preliminary data.</text>
</comment>
<dbReference type="PIRSF" id="PIRSF006603">
    <property type="entry name" value="DinF"/>
    <property type="match status" value="1"/>
</dbReference>
<feature type="transmembrane region" description="Helical" evidence="10">
    <location>
        <begin position="413"/>
        <end position="431"/>
    </location>
</feature>
<feature type="transmembrane region" description="Helical" evidence="10">
    <location>
        <begin position="261"/>
        <end position="289"/>
    </location>
</feature>
<sequence length="471" mass="50339">MIMDKITKTRPLLISRSEVNARTALHRFAVELSETAKLAWPMVLTQVGQIAMMTTDLAFVGRISTEALAAAALAGRFYVISLTFGVGLLSAIAPLAAQAFGANNLAAVRRTLRMGLWTALVLSFPIIAVALRAEQILLALGQAPDVARLAQQYLFGLGFSAAPALAFLAIRSFMGAVHRPQPVFWITLSAIPLNALLVYMLTYGKLGLPRLELFGAGLATTLVNCGMFLAGLWFAALRQPFRDYYVLAQLWRFDWRAMRQLIAIGTPISIASLIESGLFWATSLLAGLISTSALVAHQIVVQIAAILFMIYLGVGTAAAVRVGHAAGRHDSAGVKRANLAAMLIGIVIAAMLTLALIGGRFEIVELFLGRSARDSETIGLAAKLLIVGATLSITDAAQCIAAGGLRGLKDTRVPLLFAAIAWWLIGFSLSYCLGLKFGLGVIGIWIGLSIGTTIYAALLVLRFRHLTSRAH</sequence>
<feature type="transmembrane region" description="Helical" evidence="10">
    <location>
        <begin position="378"/>
        <end position="401"/>
    </location>
</feature>
<keyword evidence="2" id="KW-0813">Transport</keyword>
<dbReference type="InterPro" id="IPR002528">
    <property type="entry name" value="MATE_fam"/>
</dbReference>
<feature type="transmembrane region" description="Helical" evidence="10">
    <location>
        <begin position="182"/>
        <end position="201"/>
    </location>
</feature>
<keyword evidence="4" id="KW-1003">Cell membrane</keyword>
<dbReference type="Pfam" id="PF01554">
    <property type="entry name" value="MatE"/>
    <property type="match status" value="2"/>
</dbReference>
<dbReference type="Proteomes" id="UP000807370">
    <property type="component" value="Unassembled WGS sequence"/>
</dbReference>
<dbReference type="NCBIfam" id="TIGR00797">
    <property type="entry name" value="matE"/>
    <property type="match status" value="1"/>
</dbReference>
<feature type="transmembrane region" description="Helical" evidence="10">
    <location>
        <begin position="339"/>
        <end position="358"/>
    </location>
</feature>
<gene>
    <name evidence="11" type="ORF">HZZ13_23525</name>
</gene>
<evidence type="ECO:0000256" key="10">
    <source>
        <dbReference type="SAM" id="Phobius"/>
    </source>
</evidence>
<dbReference type="InterPro" id="IPR050222">
    <property type="entry name" value="MATE_MdtK"/>
</dbReference>
<comment type="subcellular location">
    <subcellularLocation>
        <location evidence="1">Cell inner membrane</location>
        <topology evidence="1">Multi-pass membrane protein</topology>
    </subcellularLocation>
</comment>
<feature type="transmembrane region" description="Helical" evidence="10">
    <location>
        <begin position="213"/>
        <end position="235"/>
    </location>
</feature>
<dbReference type="RefSeq" id="WP_197961895.1">
    <property type="nucleotide sequence ID" value="NZ_JACCHP010000016.1"/>
</dbReference>
<evidence type="ECO:0000256" key="4">
    <source>
        <dbReference type="ARBA" id="ARBA00022475"/>
    </source>
</evidence>
<feature type="transmembrane region" description="Helical" evidence="10">
    <location>
        <begin position="114"/>
        <end position="133"/>
    </location>
</feature>
<feature type="transmembrane region" description="Helical" evidence="10">
    <location>
        <begin position="295"/>
        <end position="318"/>
    </location>
</feature>
<keyword evidence="12" id="KW-1185">Reference proteome</keyword>
<evidence type="ECO:0000313" key="11">
    <source>
        <dbReference type="EMBL" id="MBH5400730.1"/>
    </source>
</evidence>
<organism evidence="11 12">
    <name type="scientific">Bradyrhizobium agreste</name>
    <dbReference type="NCBI Taxonomy" id="2751811"/>
    <lineage>
        <taxon>Bacteria</taxon>
        <taxon>Pseudomonadati</taxon>
        <taxon>Pseudomonadota</taxon>
        <taxon>Alphaproteobacteria</taxon>
        <taxon>Hyphomicrobiales</taxon>
        <taxon>Nitrobacteraceae</taxon>
        <taxon>Bradyrhizobium</taxon>
    </lineage>
</organism>
<evidence type="ECO:0000256" key="1">
    <source>
        <dbReference type="ARBA" id="ARBA00004429"/>
    </source>
</evidence>
<keyword evidence="3" id="KW-0050">Antiport</keyword>
<feature type="transmembrane region" description="Helical" evidence="10">
    <location>
        <begin position="153"/>
        <end position="170"/>
    </location>
</feature>
<dbReference type="InterPro" id="IPR048279">
    <property type="entry name" value="MdtK-like"/>
</dbReference>
<dbReference type="EMBL" id="JACCHP010000016">
    <property type="protein sequence ID" value="MBH5400730.1"/>
    <property type="molecule type" value="Genomic_DNA"/>
</dbReference>